<dbReference type="PROSITE" id="PS50231">
    <property type="entry name" value="RICIN_B_LECTIN"/>
    <property type="match status" value="1"/>
</dbReference>
<protein>
    <submittedName>
        <fullName evidence="3">RICIN domain-containing protein</fullName>
    </submittedName>
</protein>
<keyword evidence="4" id="KW-1185">Reference proteome</keyword>
<dbReference type="PROSITE" id="PS51318">
    <property type="entry name" value="TAT"/>
    <property type="match status" value="1"/>
</dbReference>
<dbReference type="CDD" id="cd00161">
    <property type="entry name" value="beta-trefoil_Ricin-like"/>
    <property type="match status" value="1"/>
</dbReference>
<evidence type="ECO:0000313" key="4">
    <source>
        <dbReference type="Proteomes" id="UP001317259"/>
    </source>
</evidence>
<dbReference type="SUPFAM" id="SSF50370">
    <property type="entry name" value="Ricin B-like lectins"/>
    <property type="match status" value="1"/>
</dbReference>
<accession>A0ABT0FTP2</accession>
<dbReference type="InterPro" id="IPR035992">
    <property type="entry name" value="Ricin_B-like_lectins"/>
</dbReference>
<feature type="signal peptide" evidence="1">
    <location>
        <begin position="1"/>
        <end position="30"/>
    </location>
</feature>
<dbReference type="RefSeq" id="WP_242375119.1">
    <property type="nucleotide sequence ID" value="NZ_JAKRKC020000001.1"/>
</dbReference>
<evidence type="ECO:0000259" key="2">
    <source>
        <dbReference type="Pfam" id="PF14200"/>
    </source>
</evidence>
<comment type="caution">
    <text evidence="3">The sequence shown here is derived from an EMBL/GenBank/DDBJ whole genome shotgun (WGS) entry which is preliminary data.</text>
</comment>
<evidence type="ECO:0000313" key="3">
    <source>
        <dbReference type="EMBL" id="MCK2215370.1"/>
    </source>
</evidence>
<dbReference type="Proteomes" id="UP001317259">
    <property type="component" value="Unassembled WGS sequence"/>
</dbReference>
<evidence type="ECO:0000256" key="1">
    <source>
        <dbReference type="SAM" id="SignalP"/>
    </source>
</evidence>
<organism evidence="3 4">
    <name type="scientific">Actinomadura luzonensis</name>
    <dbReference type="NCBI Taxonomy" id="2805427"/>
    <lineage>
        <taxon>Bacteria</taxon>
        <taxon>Bacillati</taxon>
        <taxon>Actinomycetota</taxon>
        <taxon>Actinomycetes</taxon>
        <taxon>Streptosporangiales</taxon>
        <taxon>Thermomonosporaceae</taxon>
        <taxon>Actinomadura</taxon>
    </lineage>
</organism>
<dbReference type="EMBL" id="JAKRKC020000001">
    <property type="protein sequence ID" value="MCK2215370.1"/>
    <property type="molecule type" value="Genomic_DNA"/>
</dbReference>
<dbReference type="Pfam" id="PF14200">
    <property type="entry name" value="RicinB_lectin_2"/>
    <property type="match status" value="1"/>
</dbReference>
<dbReference type="Gene3D" id="2.80.10.50">
    <property type="match status" value="1"/>
</dbReference>
<dbReference type="InterPro" id="IPR006311">
    <property type="entry name" value="TAT_signal"/>
</dbReference>
<dbReference type="InterPro" id="IPR000772">
    <property type="entry name" value="Ricin_B_lectin"/>
</dbReference>
<sequence length="184" mass="19759">MTIRRRLLTMLATCGLMALVPLAAAQPSFAGTPLGPYVIQNVDSKLCVQPDPADTGPDIQVRQDSCANPAVRWWFWRLGGEGVNTTYHIQNTVTGNCLRALSNTDFAQVQTIDCTGISDLVWSLQQAPSGGHLEVISHVSNGSRCLDVLQNALVPTTMDVFHCSSTSTTTNGAQVFFVQPVPAS</sequence>
<name>A0ABT0FTP2_9ACTN</name>
<reference evidence="3 4" key="1">
    <citation type="submission" date="2022-04" db="EMBL/GenBank/DDBJ databases">
        <title>Genome draft of Actinomadura sp. ATCC 31491.</title>
        <authorList>
            <person name="Shi X."/>
            <person name="Du Y."/>
        </authorList>
    </citation>
    <scope>NUCLEOTIDE SEQUENCE [LARGE SCALE GENOMIC DNA]</scope>
    <source>
        <strain evidence="3 4">ATCC 31491</strain>
    </source>
</reference>
<feature type="chain" id="PRO_5046899869" evidence="1">
    <location>
        <begin position="31"/>
        <end position="184"/>
    </location>
</feature>
<keyword evidence="1" id="KW-0732">Signal</keyword>
<proteinExistence type="predicted"/>
<feature type="domain" description="Ricin B lectin" evidence="2">
    <location>
        <begin position="76"/>
        <end position="150"/>
    </location>
</feature>
<gene>
    <name evidence="3" type="ORF">MF672_016470</name>
</gene>